<proteinExistence type="predicted"/>
<dbReference type="RefSeq" id="WP_171713386.1">
    <property type="nucleotide sequence ID" value="NZ_JAAVLW010000011.1"/>
</dbReference>
<dbReference type="Pfam" id="PF20370">
    <property type="entry name" value="DUF6665"/>
    <property type="match status" value="1"/>
</dbReference>
<evidence type="ECO:0000313" key="1">
    <source>
        <dbReference type="EMBL" id="NOJ50338.1"/>
    </source>
</evidence>
<sequence>MSRDFRLDRSPVDVLDYEIAQEQAVALGRMGRALEAALARLRQFDAAHPRSDAPASARQARRILVNEAGHALWMFVVQREACGLRDSRTVMRDYDVPGEVQQCMGAVSATSMLSAT</sequence>
<dbReference type="EMBL" id="JAAVLW010000011">
    <property type="protein sequence ID" value="NOJ50338.1"/>
    <property type="molecule type" value="Genomic_DNA"/>
</dbReference>
<protein>
    <submittedName>
        <fullName evidence="1">Uncharacterized protein</fullName>
    </submittedName>
</protein>
<accession>A0A7Y4M4Y8</accession>
<dbReference type="Proteomes" id="UP000528734">
    <property type="component" value="Unassembled WGS sequence"/>
</dbReference>
<name>A0A7Y4M4Y8_9BRAD</name>
<evidence type="ECO:0000313" key="2">
    <source>
        <dbReference type="Proteomes" id="UP000528734"/>
    </source>
</evidence>
<gene>
    <name evidence="1" type="ORF">HCN50_29570</name>
</gene>
<organism evidence="1 2">
    <name type="scientific">Bradyrhizobium archetypum</name>
    <dbReference type="NCBI Taxonomy" id="2721160"/>
    <lineage>
        <taxon>Bacteria</taxon>
        <taxon>Pseudomonadati</taxon>
        <taxon>Pseudomonadota</taxon>
        <taxon>Alphaproteobacteria</taxon>
        <taxon>Hyphomicrobiales</taxon>
        <taxon>Nitrobacteraceae</taxon>
        <taxon>Bradyrhizobium</taxon>
    </lineage>
</organism>
<dbReference type="AlphaFoldDB" id="A0A7Y4M4Y8"/>
<comment type="caution">
    <text evidence="1">The sequence shown here is derived from an EMBL/GenBank/DDBJ whole genome shotgun (WGS) entry which is preliminary data.</text>
</comment>
<reference evidence="1 2" key="1">
    <citation type="submission" date="2020-03" db="EMBL/GenBank/DDBJ databases">
        <title>Bradyrhizobium diversity isolated from nodules of Muelleranthus trifoliolatus.</title>
        <authorList>
            <person name="Klepa M."/>
            <person name="Helene L."/>
            <person name="Hungria M."/>
        </authorList>
    </citation>
    <scope>NUCLEOTIDE SEQUENCE [LARGE SCALE GENOMIC DNA]</scope>
    <source>
        <strain evidence="1 2">WSM 1744</strain>
    </source>
</reference>
<dbReference type="InterPro" id="IPR046606">
    <property type="entry name" value="DUF6665"/>
</dbReference>
<keyword evidence="2" id="KW-1185">Reference proteome</keyword>